<comment type="caution">
    <text evidence="1">The sequence shown here is derived from an EMBL/GenBank/DDBJ whole genome shotgun (WGS) entry which is preliminary data.</text>
</comment>
<keyword evidence="2" id="KW-1185">Reference proteome</keyword>
<dbReference type="EMBL" id="BAABJJ010000037">
    <property type="protein sequence ID" value="GAA4950910.1"/>
    <property type="molecule type" value="Genomic_DNA"/>
</dbReference>
<dbReference type="Proteomes" id="UP001501302">
    <property type="component" value="Unassembled WGS sequence"/>
</dbReference>
<gene>
    <name evidence="1" type="ORF">GCM10023314_25270</name>
</gene>
<sequence length="61" mass="7325">MNTFEKVVFLEMESKQFPELPNSEYYPTYKKLTEKDIIDLKISNKIHEIQTCINTKKKRNS</sequence>
<evidence type="ECO:0000313" key="1">
    <source>
        <dbReference type="EMBL" id="GAA4950910.1"/>
    </source>
</evidence>
<organism evidence="1 2">
    <name type="scientific">Algibacter agarivorans</name>
    <dbReference type="NCBI Taxonomy" id="1109741"/>
    <lineage>
        <taxon>Bacteria</taxon>
        <taxon>Pseudomonadati</taxon>
        <taxon>Bacteroidota</taxon>
        <taxon>Flavobacteriia</taxon>
        <taxon>Flavobacteriales</taxon>
        <taxon>Flavobacteriaceae</taxon>
        <taxon>Algibacter</taxon>
    </lineage>
</organism>
<evidence type="ECO:0000313" key="2">
    <source>
        <dbReference type="Proteomes" id="UP001501302"/>
    </source>
</evidence>
<protein>
    <submittedName>
        <fullName evidence="1">Uncharacterized protein</fullName>
    </submittedName>
</protein>
<name>A0ABP9GUD4_9FLAO</name>
<proteinExistence type="predicted"/>
<reference evidence="2" key="1">
    <citation type="journal article" date="2019" name="Int. J. Syst. Evol. Microbiol.">
        <title>The Global Catalogue of Microorganisms (GCM) 10K type strain sequencing project: providing services to taxonomists for standard genome sequencing and annotation.</title>
        <authorList>
            <consortium name="The Broad Institute Genomics Platform"/>
            <consortium name="The Broad Institute Genome Sequencing Center for Infectious Disease"/>
            <person name="Wu L."/>
            <person name="Ma J."/>
        </authorList>
    </citation>
    <scope>NUCLEOTIDE SEQUENCE [LARGE SCALE GENOMIC DNA]</scope>
    <source>
        <strain evidence="2">JCM 18285</strain>
    </source>
</reference>
<accession>A0ABP9GUD4</accession>